<dbReference type="EMBL" id="JAEQNC010000002">
    <property type="protein sequence ID" value="MBL0371243.1"/>
    <property type="molecule type" value="Genomic_DNA"/>
</dbReference>
<comment type="caution">
    <text evidence="2">The sequence shown here is derived from an EMBL/GenBank/DDBJ whole genome shotgun (WGS) entry which is preliminary data.</text>
</comment>
<dbReference type="RefSeq" id="WP_201653611.1">
    <property type="nucleotide sequence ID" value="NZ_JAEQNC010000002.1"/>
</dbReference>
<gene>
    <name evidence="2" type="ORF">JJB09_04305</name>
</gene>
<dbReference type="PANTHER" id="PTHR43451:SF1">
    <property type="entry name" value="ACETYLTRANSFERASE"/>
    <property type="match status" value="1"/>
</dbReference>
<evidence type="ECO:0000313" key="2">
    <source>
        <dbReference type="EMBL" id="MBL0371243.1"/>
    </source>
</evidence>
<dbReference type="PROSITE" id="PS51186">
    <property type="entry name" value="GNAT"/>
    <property type="match status" value="1"/>
</dbReference>
<dbReference type="InterPro" id="IPR016181">
    <property type="entry name" value="Acyl_CoA_acyltransferase"/>
</dbReference>
<dbReference type="GO" id="GO:0016747">
    <property type="term" value="F:acyltransferase activity, transferring groups other than amino-acyl groups"/>
    <property type="evidence" value="ECO:0007669"/>
    <property type="project" value="InterPro"/>
</dbReference>
<dbReference type="InterPro" id="IPR052564">
    <property type="entry name" value="N-acetyltrans/Recomb-assoc"/>
</dbReference>
<feature type="domain" description="N-acetyltransferase" evidence="1">
    <location>
        <begin position="1"/>
        <end position="156"/>
    </location>
</feature>
<evidence type="ECO:0000259" key="1">
    <source>
        <dbReference type="PROSITE" id="PS51186"/>
    </source>
</evidence>
<accession>A0A937CNJ1</accession>
<dbReference type="Proteomes" id="UP000633219">
    <property type="component" value="Unassembled WGS sequence"/>
</dbReference>
<evidence type="ECO:0000313" key="3">
    <source>
        <dbReference type="Proteomes" id="UP000633219"/>
    </source>
</evidence>
<dbReference type="InterPro" id="IPR000182">
    <property type="entry name" value="GNAT_dom"/>
</dbReference>
<proteinExistence type="predicted"/>
<keyword evidence="3" id="KW-1185">Reference proteome</keyword>
<reference evidence="2" key="1">
    <citation type="submission" date="2021-01" db="EMBL/GenBank/DDBJ databases">
        <title>Rhizobium sp. strain KVB221 16S ribosomal RNA gene Genome sequencing and assembly.</title>
        <authorList>
            <person name="Kang M."/>
        </authorList>
    </citation>
    <scope>NUCLEOTIDE SEQUENCE</scope>
    <source>
        <strain evidence="2">KVB221</strain>
    </source>
</reference>
<sequence>MLVRPFRPDDAERLATIFYRSVREAALRGYSEEQVAAWAPKVPRAYVYRRRADGGNILLVAVDENDNPIAYGHLERSGHIFHLFCIPEHVGTGAVSKLYDALEAEARRCNIERLFVEASELARPVFAHKGFALIRRHDFTYRKVKIHNYIMEKILRA</sequence>
<dbReference type="PANTHER" id="PTHR43451">
    <property type="entry name" value="ACETYLTRANSFERASE (GNAT) FAMILY PROTEIN"/>
    <property type="match status" value="1"/>
</dbReference>
<dbReference type="SUPFAM" id="SSF55729">
    <property type="entry name" value="Acyl-CoA N-acyltransferases (Nat)"/>
    <property type="match status" value="1"/>
</dbReference>
<dbReference type="Gene3D" id="3.40.630.30">
    <property type="match status" value="1"/>
</dbReference>
<dbReference type="AlphaFoldDB" id="A0A937CNJ1"/>
<dbReference type="CDD" id="cd04301">
    <property type="entry name" value="NAT_SF"/>
    <property type="match status" value="1"/>
</dbReference>
<organism evidence="2 3">
    <name type="scientific">Rhizobium setariae</name>
    <dbReference type="NCBI Taxonomy" id="2801340"/>
    <lineage>
        <taxon>Bacteria</taxon>
        <taxon>Pseudomonadati</taxon>
        <taxon>Pseudomonadota</taxon>
        <taxon>Alphaproteobacteria</taxon>
        <taxon>Hyphomicrobiales</taxon>
        <taxon>Rhizobiaceae</taxon>
        <taxon>Rhizobium/Agrobacterium group</taxon>
        <taxon>Rhizobium</taxon>
    </lineage>
</organism>
<dbReference type="Pfam" id="PF13673">
    <property type="entry name" value="Acetyltransf_10"/>
    <property type="match status" value="1"/>
</dbReference>
<protein>
    <submittedName>
        <fullName evidence="2">GNAT family N-acetyltransferase</fullName>
    </submittedName>
</protein>
<name>A0A937CNJ1_9HYPH</name>